<dbReference type="AlphaFoldDB" id="A0A7U2F427"/>
<name>A0A7U2F427_PHANO</name>
<proteinExistence type="predicted"/>
<evidence type="ECO:0000313" key="2">
    <source>
        <dbReference type="Proteomes" id="UP000663193"/>
    </source>
</evidence>
<sequence length="109" mass="12023">MRPEIIVSVSAQERWSEIWMCLGCPITTAVSMRHTCVTVWSDESSPCAMGLATAMLISLSLGPRICSLRVGSHRAAQGTPSSFAWKRYRLPLPVPLQMALPECRHWPGA</sequence>
<reference evidence="2" key="1">
    <citation type="journal article" date="2021" name="BMC Genomics">
        <title>Chromosome-level genome assembly and manually-curated proteome of model necrotroph Parastagonospora nodorum Sn15 reveals a genome-wide trove of candidate effector homologs, and redundancy of virulence-related functions within an accessory chromosome.</title>
        <authorList>
            <person name="Bertazzoni S."/>
            <person name="Jones D.A.B."/>
            <person name="Phan H.T."/>
            <person name="Tan K.-C."/>
            <person name="Hane J.K."/>
        </authorList>
    </citation>
    <scope>NUCLEOTIDE SEQUENCE [LARGE SCALE GENOMIC DNA]</scope>
    <source>
        <strain evidence="2">SN15 / ATCC MYA-4574 / FGSC 10173)</strain>
    </source>
</reference>
<protein>
    <submittedName>
        <fullName evidence="1">Uncharacterized protein</fullName>
    </submittedName>
</protein>
<keyword evidence="2" id="KW-1185">Reference proteome</keyword>
<dbReference type="EMBL" id="CP069030">
    <property type="protein sequence ID" value="QRC98305.1"/>
    <property type="molecule type" value="Genomic_DNA"/>
</dbReference>
<evidence type="ECO:0000313" key="1">
    <source>
        <dbReference type="EMBL" id="QRC98305.1"/>
    </source>
</evidence>
<gene>
    <name evidence="1" type="ORF">JI435_303170</name>
</gene>
<accession>A0A7U2F427</accession>
<dbReference type="Proteomes" id="UP000663193">
    <property type="component" value="Chromosome 8"/>
</dbReference>
<organism evidence="1 2">
    <name type="scientific">Phaeosphaeria nodorum (strain SN15 / ATCC MYA-4574 / FGSC 10173)</name>
    <name type="common">Glume blotch fungus</name>
    <name type="synonym">Parastagonospora nodorum</name>
    <dbReference type="NCBI Taxonomy" id="321614"/>
    <lineage>
        <taxon>Eukaryota</taxon>
        <taxon>Fungi</taxon>
        <taxon>Dikarya</taxon>
        <taxon>Ascomycota</taxon>
        <taxon>Pezizomycotina</taxon>
        <taxon>Dothideomycetes</taxon>
        <taxon>Pleosporomycetidae</taxon>
        <taxon>Pleosporales</taxon>
        <taxon>Pleosporineae</taxon>
        <taxon>Phaeosphaeriaceae</taxon>
        <taxon>Parastagonospora</taxon>
    </lineage>
</organism>
<dbReference type="VEuPathDB" id="FungiDB:JI435_303170"/>